<gene>
    <name evidence="4" type="ORF">ZHAS_00008382</name>
</gene>
<dbReference type="AlphaFoldDB" id="A0A084VSB3"/>
<reference evidence="5" key="2">
    <citation type="submission" date="2020-05" db="UniProtKB">
        <authorList>
            <consortium name="EnsemblMetazoa"/>
        </authorList>
    </citation>
    <scope>IDENTIFICATION</scope>
</reference>
<evidence type="ECO:0000256" key="3">
    <source>
        <dbReference type="SAM" id="SignalP"/>
    </source>
</evidence>
<evidence type="ECO:0000313" key="6">
    <source>
        <dbReference type="Proteomes" id="UP000030765"/>
    </source>
</evidence>
<dbReference type="EnsemblMetazoa" id="ASIC008382-RA">
    <property type="protein sequence ID" value="ASIC008382-PA"/>
    <property type="gene ID" value="ASIC008382"/>
</dbReference>
<dbReference type="InterPro" id="IPR032675">
    <property type="entry name" value="LRR_dom_sf"/>
</dbReference>
<dbReference type="Pfam" id="PF13855">
    <property type="entry name" value="LRR_8"/>
    <property type="match status" value="1"/>
</dbReference>
<dbReference type="PRINTS" id="PR00019">
    <property type="entry name" value="LEURICHRPT"/>
</dbReference>
<reference evidence="4 6" key="1">
    <citation type="journal article" date="2014" name="BMC Genomics">
        <title>Genome sequence of Anopheles sinensis provides insight into genetics basis of mosquito competence for malaria parasites.</title>
        <authorList>
            <person name="Zhou D."/>
            <person name="Zhang D."/>
            <person name="Ding G."/>
            <person name="Shi L."/>
            <person name="Hou Q."/>
            <person name="Ye Y."/>
            <person name="Xu Y."/>
            <person name="Zhou H."/>
            <person name="Xiong C."/>
            <person name="Li S."/>
            <person name="Yu J."/>
            <person name="Hong S."/>
            <person name="Yu X."/>
            <person name="Zou P."/>
            <person name="Chen C."/>
            <person name="Chang X."/>
            <person name="Wang W."/>
            <person name="Lv Y."/>
            <person name="Sun Y."/>
            <person name="Ma L."/>
            <person name="Shen B."/>
            <person name="Zhu C."/>
        </authorList>
    </citation>
    <scope>NUCLEOTIDE SEQUENCE [LARGE SCALE GENOMIC DNA]</scope>
</reference>
<dbReference type="SMART" id="SM00369">
    <property type="entry name" value="LRR_TYP"/>
    <property type="match status" value="2"/>
</dbReference>
<accession>A0A084VSB3</accession>
<evidence type="ECO:0000256" key="1">
    <source>
        <dbReference type="ARBA" id="ARBA00022614"/>
    </source>
</evidence>
<dbReference type="EMBL" id="KE525041">
    <property type="protein sequence ID" value="KFB40857.1"/>
    <property type="molecule type" value="Genomic_DNA"/>
</dbReference>
<name>A0A084VSB3_ANOSI</name>
<dbReference type="InterPro" id="IPR003591">
    <property type="entry name" value="Leu-rich_rpt_typical-subtyp"/>
</dbReference>
<dbReference type="PANTHER" id="PTHR48051">
    <property type="match status" value="1"/>
</dbReference>
<dbReference type="STRING" id="74873.A0A084VSB3"/>
<evidence type="ECO:0000256" key="2">
    <source>
        <dbReference type="ARBA" id="ARBA00022737"/>
    </source>
</evidence>
<dbReference type="InterPro" id="IPR025875">
    <property type="entry name" value="Leu-rich_rpt_4"/>
</dbReference>
<dbReference type="InterPro" id="IPR050216">
    <property type="entry name" value="LRR_domain-containing"/>
</dbReference>
<keyword evidence="3" id="KW-0732">Signal</keyword>
<dbReference type="Pfam" id="PF12799">
    <property type="entry name" value="LRR_4"/>
    <property type="match status" value="1"/>
</dbReference>
<dbReference type="VEuPathDB" id="VectorBase:ASIS019976"/>
<feature type="signal peptide" evidence="3">
    <location>
        <begin position="1"/>
        <end position="16"/>
    </location>
</feature>
<organism evidence="4">
    <name type="scientific">Anopheles sinensis</name>
    <name type="common">Mosquito</name>
    <dbReference type="NCBI Taxonomy" id="74873"/>
    <lineage>
        <taxon>Eukaryota</taxon>
        <taxon>Metazoa</taxon>
        <taxon>Ecdysozoa</taxon>
        <taxon>Arthropoda</taxon>
        <taxon>Hexapoda</taxon>
        <taxon>Insecta</taxon>
        <taxon>Pterygota</taxon>
        <taxon>Neoptera</taxon>
        <taxon>Endopterygota</taxon>
        <taxon>Diptera</taxon>
        <taxon>Nematocera</taxon>
        <taxon>Culicoidea</taxon>
        <taxon>Culicidae</taxon>
        <taxon>Anophelinae</taxon>
        <taxon>Anopheles</taxon>
    </lineage>
</organism>
<keyword evidence="6" id="KW-1185">Reference proteome</keyword>
<dbReference type="GO" id="GO:0005737">
    <property type="term" value="C:cytoplasm"/>
    <property type="evidence" value="ECO:0007669"/>
    <property type="project" value="TreeGrafter"/>
</dbReference>
<dbReference type="OrthoDB" id="676979at2759"/>
<keyword evidence="1" id="KW-0433">Leucine-rich repeat</keyword>
<sequence>MSVAWWIVVTVGVTFGTFGGDVAAVQGAAKSGPLYHYEYSRIQEEDQRWKCWNEGYRPPKATSNKVHELGNGTATELQRILRFNQSSTVLFMFSSNSDNQNLHNECTIEANKLVRLTLDNAGLEKLEISFPGTENDCRLADLSVPRNRLTVVPLGLERLTALRKLDLSYNLLESFNLNQLAKATGIKQLLLSHNRLESFLTAELIALDSLHKLDISNNRLRTLDATLWNLPRLETFHVDHNRHLATIAGWSRVRFPLVKGFDPTGTNNWNQTWLKSVQ</sequence>
<dbReference type="Gene3D" id="3.80.10.10">
    <property type="entry name" value="Ribonuclease Inhibitor"/>
    <property type="match status" value="1"/>
</dbReference>
<dbReference type="SUPFAM" id="SSF52058">
    <property type="entry name" value="L domain-like"/>
    <property type="match status" value="1"/>
</dbReference>
<evidence type="ECO:0000313" key="5">
    <source>
        <dbReference type="EnsemblMetazoa" id="ASIC008382-PA"/>
    </source>
</evidence>
<dbReference type="InterPro" id="IPR001611">
    <property type="entry name" value="Leu-rich_rpt"/>
</dbReference>
<proteinExistence type="predicted"/>
<feature type="chain" id="PRO_5001783898" evidence="3">
    <location>
        <begin position="17"/>
        <end position="278"/>
    </location>
</feature>
<evidence type="ECO:0000313" key="4">
    <source>
        <dbReference type="EMBL" id="KFB40857.1"/>
    </source>
</evidence>
<dbReference type="PANTHER" id="PTHR48051:SF1">
    <property type="entry name" value="RAS SUPPRESSOR PROTEIN 1"/>
    <property type="match status" value="1"/>
</dbReference>
<dbReference type="Proteomes" id="UP000030765">
    <property type="component" value="Unassembled WGS sequence"/>
</dbReference>
<protein>
    <submittedName>
        <fullName evidence="4">AGAP011503-PA-like protein</fullName>
    </submittedName>
</protein>
<dbReference type="EMBL" id="ATLV01015907">
    <property type="status" value="NOT_ANNOTATED_CDS"/>
    <property type="molecule type" value="Genomic_DNA"/>
</dbReference>
<dbReference type="VEuPathDB" id="VectorBase:ASIC008382"/>
<keyword evidence="2" id="KW-0677">Repeat</keyword>